<dbReference type="PROSITE" id="PS00671">
    <property type="entry name" value="D_2_HYDROXYACID_DH_3"/>
    <property type="match status" value="1"/>
</dbReference>
<evidence type="ECO:0000256" key="1">
    <source>
        <dbReference type="ARBA" id="ARBA00023002"/>
    </source>
</evidence>
<dbReference type="STRING" id="243090.RB6394"/>
<dbReference type="PATRIC" id="fig|243090.15.peg.3090"/>
<dbReference type="EnsemblBacteria" id="CAD74775">
    <property type="protein sequence ID" value="CAD74775"/>
    <property type="gene ID" value="RB6394"/>
</dbReference>
<dbReference type="Pfam" id="PF00389">
    <property type="entry name" value="2-Hacid_dh"/>
    <property type="match status" value="1"/>
</dbReference>
<dbReference type="InParanoid" id="Q7UQC8"/>
<dbReference type="EMBL" id="BX294144">
    <property type="protein sequence ID" value="CAD74775.1"/>
    <property type="molecule type" value="Genomic_DNA"/>
</dbReference>
<proteinExistence type="inferred from homology"/>
<dbReference type="Proteomes" id="UP000001025">
    <property type="component" value="Chromosome"/>
</dbReference>
<keyword evidence="13" id="KW-1185">Reference proteome</keyword>
<dbReference type="Gene3D" id="3.40.50.720">
    <property type="entry name" value="NAD(P)-binding Rossmann-like Domain"/>
    <property type="match status" value="2"/>
</dbReference>
<dbReference type="GO" id="GO:0005829">
    <property type="term" value="C:cytosol"/>
    <property type="evidence" value="ECO:0000318"/>
    <property type="project" value="GO_Central"/>
</dbReference>
<dbReference type="InterPro" id="IPR029753">
    <property type="entry name" value="D-isomer_DH_CS"/>
</dbReference>
<dbReference type="eggNOG" id="COG1052">
    <property type="taxonomic scope" value="Bacteria"/>
</dbReference>
<evidence type="ECO:0000256" key="4">
    <source>
        <dbReference type="ARBA" id="ARBA00052769"/>
    </source>
</evidence>
<dbReference type="InterPro" id="IPR006140">
    <property type="entry name" value="D-isomer_DH_NAD-bd"/>
</dbReference>
<dbReference type="InterPro" id="IPR006139">
    <property type="entry name" value="D-isomer_2_OHA_DH_cat_dom"/>
</dbReference>
<accession>Q7UQC8</accession>
<protein>
    <recommendedName>
        <fullName evidence="8">Glyoxylate/hydroxypyruvate reductase B</fullName>
        <ecNumber evidence="6">1.1.1.79</ecNumber>
        <ecNumber evidence="7">1.1.1.81</ecNumber>
    </recommendedName>
</protein>
<evidence type="ECO:0000256" key="9">
    <source>
        <dbReference type="RuleBase" id="RU003719"/>
    </source>
</evidence>
<dbReference type="GO" id="GO:0008465">
    <property type="term" value="F:hydroxypyruvate reductase (NADH) activity"/>
    <property type="evidence" value="ECO:0007669"/>
    <property type="project" value="RHEA"/>
</dbReference>
<dbReference type="FunCoup" id="Q7UQC8">
    <property type="interactions" value="357"/>
</dbReference>
<evidence type="ECO:0000259" key="11">
    <source>
        <dbReference type="Pfam" id="PF02826"/>
    </source>
</evidence>
<dbReference type="OrthoDB" id="277029at2"/>
<comment type="similarity">
    <text evidence="5">Belongs to the D-isomer specific 2-hydroxyacid dehydrogenase family. GhrB subfamily.</text>
</comment>
<dbReference type="FunFam" id="3.40.50.720:FF:000026">
    <property type="entry name" value="Glyoxylate/hydroxypyruvate reductase B"/>
    <property type="match status" value="1"/>
</dbReference>
<evidence type="ECO:0000313" key="13">
    <source>
        <dbReference type="Proteomes" id="UP000001025"/>
    </source>
</evidence>
<dbReference type="PANTHER" id="PTHR10996">
    <property type="entry name" value="2-HYDROXYACID DEHYDROGENASE-RELATED"/>
    <property type="match status" value="1"/>
</dbReference>
<evidence type="ECO:0000256" key="7">
    <source>
        <dbReference type="ARBA" id="ARBA00066674"/>
    </source>
</evidence>
<dbReference type="CDD" id="cd05301">
    <property type="entry name" value="GDH"/>
    <property type="match status" value="1"/>
</dbReference>
<dbReference type="HOGENOM" id="CLU_019796_1_2_0"/>
<dbReference type="AlphaFoldDB" id="Q7UQC8"/>
<dbReference type="EC" id="1.1.1.81" evidence="7"/>
<comment type="catalytic activity">
    <reaction evidence="2">
        <text>(R)-glycerate + NAD(+) = 3-hydroxypyruvate + NADH + H(+)</text>
        <dbReference type="Rhea" id="RHEA:17905"/>
        <dbReference type="ChEBI" id="CHEBI:15378"/>
        <dbReference type="ChEBI" id="CHEBI:16659"/>
        <dbReference type="ChEBI" id="CHEBI:17180"/>
        <dbReference type="ChEBI" id="CHEBI:57540"/>
        <dbReference type="ChEBI" id="CHEBI:57945"/>
        <dbReference type="EC" id="1.1.1.81"/>
    </reaction>
</comment>
<evidence type="ECO:0000256" key="6">
    <source>
        <dbReference type="ARBA" id="ARBA00066661"/>
    </source>
</evidence>
<dbReference type="GO" id="GO:0051287">
    <property type="term" value="F:NAD binding"/>
    <property type="evidence" value="ECO:0007669"/>
    <property type="project" value="InterPro"/>
</dbReference>
<dbReference type="InterPro" id="IPR029752">
    <property type="entry name" value="D-isomer_DH_CS1"/>
</dbReference>
<name>Q7UQC8_RHOBA</name>
<gene>
    <name evidence="12" type="ordered locus">RB6394</name>
</gene>
<dbReference type="GO" id="GO:0030267">
    <property type="term" value="F:glyoxylate reductase (NADPH) activity"/>
    <property type="evidence" value="ECO:0000318"/>
    <property type="project" value="GO_Central"/>
</dbReference>
<feature type="domain" description="D-isomer specific 2-hydroxyacid dehydrogenase catalytic" evidence="10">
    <location>
        <begin position="90"/>
        <end position="403"/>
    </location>
</feature>
<evidence type="ECO:0000256" key="2">
    <source>
        <dbReference type="ARBA" id="ARBA00051801"/>
    </source>
</evidence>
<dbReference type="GO" id="GO:0016618">
    <property type="term" value="F:hydroxypyruvate reductase [NAD(P)H] activity"/>
    <property type="evidence" value="ECO:0000318"/>
    <property type="project" value="GO_Central"/>
</dbReference>
<dbReference type="SUPFAM" id="SSF51735">
    <property type="entry name" value="NAD(P)-binding Rossmann-fold domains"/>
    <property type="match status" value="1"/>
</dbReference>
<dbReference type="EC" id="1.1.1.79" evidence="6"/>
<dbReference type="InterPro" id="IPR036291">
    <property type="entry name" value="NAD(P)-bd_dom_sf"/>
</dbReference>
<dbReference type="PANTHER" id="PTHR10996:SF277">
    <property type="entry name" value="GLYOXYLATE REDUCTASE_HYDROXYPYRUVATE REDUCTASE"/>
    <property type="match status" value="1"/>
</dbReference>
<keyword evidence="1 9" id="KW-0560">Oxidoreductase</keyword>
<dbReference type="Pfam" id="PF02826">
    <property type="entry name" value="2-Hacid_dh_C"/>
    <property type="match status" value="1"/>
</dbReference>
<dbReference type="PROSITE" id="PS00065">
    <property type="entry name" value="D_2_HYDROXYACID_DH_1"/>
    <property type="match status" value="1"/>
</dbReference>
<dbReference type="InterPro" id="IPR050223">
    <property type="entry name" value="D-isomer_2-hydroxyacid_DH"/>
</dbReference>
<evidence type="ECO:0000259" key="10">
    <source>
        <dbReference type="Pfam" id="PF00389"/>
    </source>
</evidence>
<dbReference type="KEGG" id="rba:RB6394"/>
<evidence type="ECO:0000256" key="3">
    <source>
        <dbReference type="ARBA" id="ARBA00052239"/>
    </source>
</evidence>
<dbReference type="SUPFAM" id="SSF52283">
    <property type="entry name" value="Formate/glycerate dehydrogenase catalytic domain-like"/>
    <property type="match status" value="1"/>
</dbReference>
<reference evidence="12 13" key="1">
    <citation type="journal article" date="2003" name="Proc. Natl. Acad. Sci. U.S.A.">
        <title>Complete genome sequence of the marine planctomycete Pirellula sp. strain 1.</title>
        <authorList>
            <person name="Gloeckner F.O."/>
            <person name="Kube M."/>
            <person name="Bauer M."/>
            <person name="Teeling H."/>
            <person name="Lombardot T."/>
            <person name="Ludwig W."/>
            <person name="Gade D."/>
            <person name="Beck A."/>
            <person name="Borzym K."/>
            <person name="Heitmann K."/>
            <person name="Rabus R."/>
            <person name="Schlesner H."/>
            <person name="Amann R."/>
            <person name="Reinhardt R."/>
        </authorList>
    </citation>
    <scope>NUCLEOTIDE SEQUENCE [LARGE SCALE GENOMIC DNA]</scope>
    <source>
        <strain evidence="13">DSM 10527 / NCIMB 13988 / SH1</strain>
    </source>
</reference>
<dbReference type="GO" id="GO:0120509">
    <property type="term" value="F:hydroxypyruvate reductase (NADPH) activity"/>
    <property type="evidence" value="ECO:0007669"/>
    <property type="project" value="RHEA"/>
</dbReference>
<evidence type="ECO:0000256" key="5">
    <source>
        <dbReference type="ARBA" id="ARBA00061278"/>
    </source>
</evidence>
<feature type="domain" description="D-isomer specific 2-hydroxyacid dehydrogenase NAD-binding" evidence="11">
    <location>
        <begin position="196"/>
        <end position="374"/>
    </location>
</feature>
<evidence type="ECO:0000313" key="12">
    <source>
        <dbReference type="EMBL" id="CAD74775.1"/>
    </source>
</evidence>
<organism evidence="12 13">
    <name type="scientific">Rhodopirellula baltica (strain DSM 10527 / NCIMB 13988 / SH1)</name>
    <dbReference type="NCBI Taxonomy" id="243090"/>
    <lineage>
        <taxon>Bacteria</taxon>
        <taxon>Pseudomonadati</taxon>
        <taxon>Planctomycetota</taxon>
        <taxon>Planctomycetia</taxon>
        <taxon>Pirellulales</taxon>
        <taxon>Pirellulaceae</taxon>
        <taxon>Rhodopirellula</taxon>
    </lineage>
</organism>
<evidence type="ECO:0000256" key="8">
    <source>
        <dbReference type="ARBA" id="ARBA00073362"/>
    </source>
</evidence>
<comment type="catalytic activity">
    <reaction evidence="3">
        <text>(R)-glycerate + NADP(+) = 3-hydroxypyruvate + NADPH + H(+)</text>
        <dbReference type="Rhea" id="RHEA:18657"/>
        <dbReference type="ChEBI" id="CHEBI:15378"/>
        <dbReference type="ChEBI" id="CHEBI:16659"/>
        <dbReference type="ChEBI" id="CHEBI:17180"/>
        <dbReference type="ChEBI" id="CHEBI:57783"/>
        <dbReference type="ChEBI" id="CHEBI:58349"/>
        <dbReference type="EC" id="1.1.1.81"/>
    </reaction>
</comment>
<sequence>MEGVGIRFPESVSAQSVRSTWHTSSGKGAVSVRRSGTLCFADELHRIIFRKREALVAGQRSIMSVSEKAAKGNRVDETSRLGMETMKHSVLVTRQIPGESLKRLREVCEVEVWPEAIPPSREELCRLVKGRHGLLTMLSDRIDGELMDVAGEQLCVVSNYAVGFNNIDVDAAKTRGVVVGNTPDVLTDATADLAVSLLFAASRHVLPAGNQVREGEWKTWEPTGWLGVEPSDKTLGIVGMGRIGKATAKRLVGGWGMNLLYTSRSDQGDVEKELGGRRVELDTLLAESDFVSVHVALTDETRNLIDADAIGKMKSTSVLVNTARGEIVDQDALVDALNRRAIFAAGLDVTTPEPLPADHALVKSPHCVILPHIGSATHTSRNAMSEIAVDNLIAGLAGKPLRCSVT</sequence>
<comment type="catalytic activity">
    <reaction evidence="4">
        <text>glycolate + NADP(+) = glyoxylate + NADPH + H(+)</text>
        <dbReference type="Rhea" id="RHEA:10992"/>
        <dbReference type="ChEBI" id="CHEBI:15378"/>
        <dbReference type="ChEBI" id="CHEBI:29805"/>
        <dbReference type="ChEBI" id="CHEBI:36655"/>
        <dbReference type="ChEBI" id="CHEBI:57783"/>
        <dbReference type="ChEBI" id="CHEBI:58349"/>
        <dbReference type="EC" id="1.1.1.79"/>
    </reaction>
</comment>